<dbReference type="GO" id="GO:0031071">
    <property type="term" value="F:cysteine desulfurase activity"/>
    <property type="evidence" value="ECO:0007669"/>
    <property type="project" value="UniProtKB-EC"/>
</dbReference>
<name>A0A5B8RB20_9ZZZZ</name>
<feature type="domain" description="Aminotransferase class V" evidence="7">
    <location>
        <begin position="35"/>
        <end position="403"/>
    </location>
</feature>
<dbReference type="PANTHER" id="PTHR43586">
    <property type="entry name" value="CYSTEINE DESULFURASE"/>
    <property type="match status" value="1"/>
</dbReference>
<dbReference type="AlphaFoldDB" id="A0A5B8RB20"/>
<keyword evidence="5" id="KW-0663">Pyridoxal phosphate</keyword>
<dbReference type="SUPFAM" id="SSF53383">
    <property type="entry name" value="PLP-dependent transferases"/>
    <property type="match status" value="1"/>
</dbReference>
<dbReference type="InterPro" id="IPR010970">
    <property type="entry name" value="Cys_dSase_SufS"/>
</dbReference>
<dbReference type="EMBL" id="MN079098">
    <property type="protein sequence ID" value="QEA05263.1"/>
    <property type="molecule type" value="Genomic_DNA"/>
</dbReference>
<comment type="catalytic activity">
    <reaction evidence="6">
        <text>(sulfur carrier)-H + L-cysteine = (sulfur carrier)-SH + L-alanine</text>
        <dbReference type="Rhea" id="RHEA:43892"/>
        <dbReference type="Rhea" id="RHEA-COMP:14737"/>
        <dbReference type="Rhea" id="RHEA-COMP:14739"/>
        <dbReference type="ChEBI" id="CHEBI:29917"/>
        <dbReference type="ChEBI" id="CHEBI:35235"/>
        <dbReference type="ChEBI" id="CHEBI:57972"/>
        <dbReference type="ChEBI" id="CHEBI:64428"/>
        <dbReference type="EC" id="2.8.1.7"/>
    </reaction>
</comment>
<dbReference type="NCBIfam" id="TIGR01979">
    <property type="entry name" value="sufS"/>
    <property type="match status" value="1"/>
</dbReference>
<dbReference type="PROSITE" id="PS00595">
    <property type="entry name" value="AA_TRANSFER_CLASS_5"/>
    <property type="match status" value="1"/>
</dbReference>
<evidence type="ECO:0000256" key="6">
    <source>
        <dbReference type="ARBA" id="ARBA00050776"/>
    </source>
</evidence>
<dbReference type="Gene3D" id="3.90.1150.10">
    <property type="entry name" value="Aspartate Aminotransferase, domain 1"/>
    <property type="match status" value="1"/>
</dbReference>
<gene>
    <name evidence="8" type="primary">sufS_1</name>
    <name evidence="8" type="ORF">KBTEX_01583</name>
</gene>
<evidence type="ECO:0000313" key="8">
    <source>
        <dbReference type="EMBL" id="QEA05263.1"/>
    </source>
</evidence>
<organism evidence="8">
    <name type="scientific">uncultured organism</name>
    <dbReference type="NCBI Taxonomy" id="155900"/>
    <lineage>
        <taxon>unclassified sequences</taxon>
        <taxon>environmental samples</taxon>
    </lineage>
</organism>
<evidence type="ECO:0000256" key="3">
    <source>
        <dbReference type="ARBA" id="ARBA00012239"/>
    </source>
</evidence>
<accession>A0A5B8RB20</accession>
<protein>
    <recommendedName>
        <fullName evidence="3">cysteine desulfurase</fullName>
        <ecNumber evidence="3">2.8.1.7</ecNumber>
    </recommendedName>
</protein>
<dbReference type="InterPro" id="IPR015422">
    <property type="entry name" value="PyrdxlP-dep_Trfase_small"/>
</dbReference>
<dbReference type="CDD" id="cd06453">
    <property type="entry name" value="SufS_like"/>
    <property type="match status" value="1"/>
</dbReference>
<evidence type="ECO:0000256" key="4">
    <source>
        <dbReference type="ARBA" id="ARBA00022679"/>
    </source>
</evidence>
<dbReference type="GO" id="GO:0006534">
    <property type="term" value="P:cysteine metabolic process"/>
    <property type="evidence" value="ECO:0007669"/>
    <property type="project" value="InterPro"/>
</dbReference>
<comment type="cofactor">
    <cofactor evidence="1">
        <name>pyridoxal 5'-phosphate</name>
        <dbReference type="ChEBI" id="CHEBI:597326"/>
    </cofactor>
</comment>
<evidence type="ECO:0000259" key="7">
    <source>
        <dbReference type="Pfam" id="PF00266"/>
    </source>
</evidence>
<evidence type="ECO:0000256" key="2">
    <source>
        <dbReference type="ARBA" id="ARBA00010447"/>
    </source>
</evidence>
<dbReference type="Gene3D" id="3.40.640.10">
    <property type="entry name" value="Type I PLP-dependent aspartate aminotransferase-like (Major domain)"/>
    <property type="match status" value="1"/>
</dbReference>
<dbReference type="InterPro" id="IPR020578">
    <property type="entry name" value="Aminotrans_V_PyrdxlP_BS"/>
</dbReference>
<proteinExistence type="inferred from homology"/>
<sequence length="415" mass="44970">MSTVEPVTEHQAPVSAHREDFPILARPMNGRPLAFLDSAASAQKPACVIDAEARCYREYYANIHRGVYQLSQRSTDAYEGARKRVAALLNAPDHREVAFVRGTTEAINLVAHSFVRPQLQPGDEILITGMEHHSNIVPWQLICEETGAKLVVSPVTDTGEVDVDDFRGRLGPRTRFASITHVSNALGTINPVAEMIAAAREADVPTLVDGAQGVPHMAVDVQALGCDFYCFSGHKLYGPSGVGALWGRFELLRGMRPYQGGGEMIRYVTFEKSDFAPPPQRFEAGTPNIAGAIALGEAVDYVRGIGLERIGAHEQALLAYATEHLEAIEGLRIIGNAAHKAGVISFVLDGVHPHDIGTILDQEGVAVRAGHHCAQPVMDRFGVPATVRASFGLYNSREDVDALVNALHRVKEFFG</sequence>
<reference evidence="8" key="1">
    <citation type="submission" date="2019-06" db="EMBL/GenBank/DDBJ databases">
        <authorList>
            <person name="Murdoch R.W."/>
            <person name="Fathepure B."/>
        </authorList>
    </citation>
    <scope>NUCLEOTIDE SEQUENCE</scope>
</reference>
<dbReference type="InterPro" id="IPR015424">
    <property type="entry name" value="PyrdxlP-dep_Trfase"/>
</dbReference>
<dbReference type="GO" id="GO:0030170">
    <property type="term" value="F:pyridoxal phosphate binding"/>
    <property type="evidence" value="ECO:0007669"/>
    <property type="project" value="InterPro"/>
</dbReference>
<comment type="similarity">
    <text evidence="2">Belongs to the class-V pyridoxal-phosphate-dependent aminotransferase family. Csd subfamily.</text>
</comment>
<dbReference type="Pfam" id="PF00266">
    <property type="entry name" value="Aminotran_5"/>
    <property type="match status" value="1"/>
</dbReference>
<dbReference type="PANTHER" id="PTHR43586:SF8">
    <property type="entry name" value="CYSTEINE DESULFURASE 1, CHLOROPLASTIC"/>
    <property type="match status" value="1"/>
</dbReference>
<evidence type="ECO:0000256" key="5">
    <source>
        <dbReference type="ARBA" id="ARBA00022898"/>
    </source>
</evidence>
<keyword evidence="4 8" id="KW-0808">Transferase</keyword>
<dbReference type="EC" id="2.8.1.7" evidence="3"/>
<dbReference type="InterPro" id="IPR015421">
    <property type="entry name" value="PyrdxlP-dep_Trfase_major"/>
</dbReference>
<dbReference type="InterPro" id="IPR000192">
    <property type="entry name" value="Aminotrans_V_dom"/>
</dbReference>
<evidence type="ECO:0000256" key="1">
    <source>
        <dbReference type="ARBA" id="ARBA00001933"/>
    </source>
</evidence>